<gene>
    <name evidence="14" type="primary">rnhB</name>
    <name evidence="19" type="ORF">SI859A1_02843</name>
</gene>
<dbReference type="CDD" id="cd07182">
    <property type="entry name" value="RNase_HII_bacteria_HII_like"/>
    <property type="match status" value="1"/>
</dbReference>
<dbReference type="GO" id="GO:0005737">
    <property type="term" value="C:cytoplasm"/>
    <property type="evidence" value="ECO:0007669"/>
    <property type="project" value="UniProtKB-SubCell"/>
</dbReference>
<dbReference type="PANTHER" id="PTHR10954">
    <property type="entry name" value="RIBONUCLEASE H2 SUBUNIT A"/>
    <property type="match status" value="1"/>
</dbReference>
<keyword evidence="9 14" id="KW-0540">Nuclease</keyword>
<keyword evidence="8 14" id="KW-0963">Cytoplasm</keyword>
<evidence type="ECO:0000256" key="12">
    <source>
        <dbReference type="ARBA" id="ARBA00022801"/>
    </source>
</evidence>
<feature type="region of interest" description="Disordered" evidence="17">
    <location>
        <begin position="1"/>
        <end position="24"/>
    </location>
</feature>
<evidence type="ECO:0000256" key="15">
    <source>
        <dbReference type="PROSITE-ProRule" id="PRU01319"/>
    </source>
</evidence>
<comment type="cofactor">
    <cofactor evidence="2">
        <name>Mg(2+)</name>
        <dbReference type="ChEBI" id="CHEBI:18420"/>
    </cofactor>
</comment>
<feature type="binding site" evidence="14 15">
    <location>
        <position position="45"/>
    </location>
    <ligand>
        <name>a divalent metal cation</name>
        <dbReference type="ChEBI" id="CHEBI:60240"/>
    </ligand>
</feature>
<evidence type="ECO:0000256" key="3">
    <source>
        <dbReference type="ARBA" id="ARBA00004065"/>
    </source>
</evidence>
<dbReference type="InterPro" id="IPR036397">
    <property type="entry name" value="RNaseH_sf"/>
</dbReference>
<comment type="function">
    <text evidence="3 14 16">Endonuclease that specifically degrades the RNA of RNA-DNA hybrids.</text>
</comment>
<dbReference type="GO" id="GO:0003723">
    <property type="term" value="F:RNA binding"/>
    <property type="evidence" value="ECO:0007669"/>
    <property type="project" value="UniProtKB-UniRule"/>
</dbReference>
<organism evidence="19 20">
    <name type="scientific">Aurantimonas manganoxydans (strain ATCC BAA-1229 / DSM 21871 / SI85-9A1)</name>
    <dbReference type="NCBI Taxonomy" id="287752"/>
    <lineage>
        <taxon>Bacteria</taxon>
        <taxon>Pseudomonadati</taxon>
        <taxon>Pseudomonadota</taxon>
        <taxon>Alphaproteobacteria</taxon>
        <taxon>Hyphomicrobiales</taxon>
        <taxon>Aurantimonadaceae</taxon>
        <taxon>Aurantimonas</taxon>
    </lineage>
</organism>
<evidence type="ECO:0000256" key="10">
    <source>
        <dbReference type="ARBA" id="ARBA00022723"/>
    </source>
</evidence>
<dbReference type="Pfam" id="PF01351">
    <property type="entry name" value="RNase_HII"/>
    <property type="match status" value="1"/>
</dbReference>
<evidence type="ECO:0000256" key="14">
    <source>
        <dbReference type="HAMAP-Rule" id="MF_00052"/>
    </source>
</evidence>
<dbReference type="BioCyc" id="AURANTIMONAS:SI859A1_02843-MONOMER"/>
<evidence type="ECO:0000256" key="16">
    <source>
        <dbReference type="RuleBase" id="RU003515"/>
    </source>
</evidence>
<evidence type="ECO:0000256" key="1">
    <source>
        <dbReference type="ARBA" id="ARBA00000077"/>
    </source>
</evidence>
<dbReference type="NCBIfam" id="NF000595">
    <property type="entry name" value="PRK00015.1-3"/>
    <property type="match status" value="1"/>
</dbReference>
<keyword evidence="11 14" id="KW-0255">Endonuclease</keyword>
<comment type="caution">
    <text evidence="19">The sequence shown here is derived from an EMBL/GenBank/DDBJ whole genome shotgun (WGS) entry which is preliminary data.</text>
</comment>
<keyword evidence="12 14" id="KW-0378">Hydrolase</keyword>
<proteinExistence type="inferred from homology"/>
<dbReference type="GO" id="GO:0043137">
    <property type="term" value="P:DNA replication, removal of RNA primer"/>
    <property type="evidence" value="ECO:0007669"/>
    <property type="project" value="TreeGrafter"/>
</dbReference>
<evidence type="ECO:0000256" key="8">
    <source>
        <dbReference type="ARBA" id="ARBA00022490"/>
    </source>
</evidence>
<dbReference type="InterPro" id="IPR024567">
    <property type="entry name" value="RNase_HII/HIII_dom"/>
</dbReference>
<accession>Q1YGI3</accession>
<evidence type="ECO:0000256" key="11">
    <source>
        <dbReference type="ARBA" id="ARBA00022759"/>
    </source>
</evidence>
<comment type="subcellular location">
    <subcellularLocation>
        <location evidence="4 14">Cytoplasm</location>
    </subcellularLocation>
</comment>
<dbReference type="GO" id="GO:0004523">
    <property type="term" value="F:RNA-DNA hybrid ribonuclease activity"/>
    <property type="evidence" value="ECO:0007669"/>
    <property type="project" value="UniProtKB-UniRule"/>
</dbReference>
<dbReference type="EC" id="3.1.26.4" evidence="6 14"/>
<evidence type="ECO:0000256" key="6">
    <source>
        <dbReference type="ARBA" id="ARBA00012180"/>
    </source>
</evidence>
<evidence type="ECO:0000256" key="2">
    <source>
        <dbReference type="ARBA" id="ARBA00001946"/>
    </source>
</evidence>
<dbReference type="GO" id="GO:0006298">
    <property type="term" value="P:mismatch repair"/>
    <property type="evidence" value="ECO:0007669"/>
    <property type="project" value="TreeGrafter"/>
</dbReference>
<dbReference type="Proteomes" id="UP000000321">
    <property type="component" value="Unassembled WGS sequence"/>
</dbReference>
<keyword evidence="13 14" id="KW-0464">Manganese</keyword>
<name>Q1YGI3_AURMS</name>
<evidence type="ECO:0000313" key="20">
    <source>
        <dbReference type="Proteomes" id="UP000000321"/>
    </source>
</evidence>
<evidence type="ECO:0000256" key="17">
    <source>
        <dbReference type="SAM" id="MobiDB-lite"/>
    </source>
</evidence>
<evidence type="ECO:0000256" key="9">
    <source>
        <dbReference type="ARBA" id="ARBA00022722"/>
    </source>
</evidence>
<evidence type="ECO:0000313" key="19">
    <source>
        <dbReference type="EMBL" id="EAS49242.1"/>
    </source>
</evidence>
<reference evidence="19 20" key="1">
    <citation type="journal article" date="2008" name="Appl. Environ. Microbiol.">
        <title>Genomic insights into Mn(II) oxidation by the marine alphaproteobacterium Aurantimonas sp. strain SI85-9A1.</title>
        <authorList>
            <person name="Dick G.J."/>
            <person name="Podell S."/>
            <person name="Johnson H.A."/>
            <person name="Rivera-Espinoza Y."/>
            <person name="Bernier-Latmani R."/>
            <person name="McCarthy J.K."/>
            <person name="Torpey J.W."/>
            <person name="Clement B.G."/>
            <person name="Gaasterland T."/>
            <person name="Tebo B.M."/>
        </authorList>
    </citation>
    <scope>NUCLEOTIDE SEQUENCE [LARGE SCALE GENOMIC DNA]</scope>
    <source>
        <strain evidence="19 20">SI85-9A1</strain>
    </source>
</reference>
<comment type="catalytic activity">
    <reaction evidence="1 14 15 16">
        <text>Endonucleolytic cleavage to 5'-phosphomonoester.</text>
        <dbReference type="EC" id="3.1.26.4"/>
    </reaction>
</comment>
<dbReference type="InterPro" id="IPR012337">
    <property type="entry name" value="RNaseH-like_sf"/>
</dbReference>
<dbReference type="GO" id="GO:0032299">
    <property type="term" value="C:ribonuclease H2 complex"/>
    <property type="evidence" value="ECO:0007669"/>
    <property type="project" value="TreeGrafter"/>
</dbReference>
<dbReference type="EMBL" id="AAPJ01000005">
    <property type="protein sequence ID" value="EAS49242.1"/>
    <property type="molecule type" value="Genomic_DNA"/>
</dbReference>
<comment type="cofactor">
    <cofactor evidence="14 15">
        <name>Mn(2+)</name>
        <dbReference type="ChEBI" id="CHEBI:29035"/>
    </cofactor>
    <cofactor evidence="14 15">
        <name>Mg(2+)</name>
        <dbReference type="ChEBI" id="CHEBI:18420"/>
    </cofactor>
    <text evidence="14 15">Manganese or magnesium. Binds 1 divalent metal ion per monomer in the absence of substrate. May bind a second metal ion after substrate binding.</text>
</comment>
<dbReference type="SUPFAM" id="SSF53098">
    <property type="entry name" value="Ribonuclease H-like"/>
    <property type="match status" value="1"/>
</dbReference>
<dbReference type="InterPro" id="IPR001352">
    <property type="entry name" value="RNase_HII/HIII"/>
</dbReference>
<dbReference type="PROSITE" id="PS51975">
    <property type="entry name" value="RNASE_H_2"/>
    <property type="match status" value="1"/>
</dbReference>
<keyword evidence="20" id="KW-1185">Reference proteome</keyword>
<feature type="binding site" evidence="14 15">
    <location>
        <position position="46"/>
    </location>
    <ligand>
        <name>a divalent metal cation</name>
        <dbReference type="ChEBI" id="CHEBI:60240"/>
    </ligand>
</feature>
<dbReference type="AlphaFoldDB" id="Q1YGI3"/>
<dbReference type="PANTHER" id="PTHR10954:SF18">
    <property type="entry name" value="RIBONUCLEASE HII"/>
    <property type="match status" value="1"/>
</dbReference>
<dbReference type="Gene3D" id="3.30.420.10">
    <property type="entry name" value="Ribonuclease H-like superfamily/Ribonuclease H"/>
    <property type="match status" value="1"/>
</dbReference>
<evidence type="ECO:0000256" key="5">
    <source>
        <dbReference type="ARBA" id="ARBA00007383"/>
    </source>
</evidence>
<feature type="binding site" evidence="14 15">
    <location>
        <position position="136"/>
    </location>
    <ligand>
        <name>a divalent metal cation</name>
        <dbReference type="ChEBI" id="CHEBI:60240"/>
    </ligand>
</feature>
<evidence type="ECO:0000259" key="18">
    <source>
        <dbReference type="PROSITE" id="PS51975"/>
    </source>
</evidence>
<dbReference type="GO" id="GO:0030145">
    <property type="term" value="F:manganese ion binding"/>
    <property type="evidence" value="ECO:0007669"/>
    <property type="project" value="UniProtKB-UniRule"/>
</dbReference>
<keyword evidence="10 14" id="KW-0479">Metal-binding</keyword>
<dbReference type="HOGENOM" id="CLU_036532_3_2_5"/>
<protein>
    <recommendedName>
        <fullName evidence="7 14">Ribonuclease HII</fullName>
        <shortName evidence="14">RNase HII</shortName>
        <ecNumber evidence="6 14">3.1.26.4</ecNumber>
    </recommendedName>
</protein>
<comment type="similarity">
    <text evidence="5 14 16">Belongs to the RNase HII family.</text>
</comment>
<evidence type="ECO:0000256" key="13">
    <source>
        <dbReference type="ARBA" id="ARBA00023211"/>
    </source>
</evidence>
<dbReference type="HAMAP" id="MF_00052_B">
    <property type="entry name" value="RNase_HII_B"/>
    <property type="match status" value="1"/>
</dbReference>
<sequence>MARRSSDSPVRAKKPARRPAVAAGPDFSREAGLLADGKRFVAGIDEAGRGPLAGPVVTAAVIFPTRDFPDGLNDSKKLTAEDRERLFAEIVAKGWVGIASASADEIDRFNIRGATLIAMRRALHALPQAPCHVLVDGRDVPPALRCAGTAVISGDALSLSIAAASIVAKVTRDRIMARACRAYEGYGFSRHMGYGTPEHLGAIARLGPTPIHRMSFSPLRRDLLDAAE</sequence>
<dbReference type="InterPro" id="IPR022898">
    <property type="entry name" value="RNase_HII"/>
</dbReference>
<feature type="domain" description="RNase H type-2" evidence="18">
    <location>
        <begin position="39"/>
        <end position="228"/>
    </location>
</feature>
<evidence type="ECO:0000256" key="7">
    <source>
        <dbReference type="ARBA" id="ARBA00019179"/>
    </source>
</evidence>
<evidence type="ECO:0000256" key="4">
    <source>
        <dbReference type="ARBA" id="ARBA00004496"/>
    </source>
</evidence>